<evidence type="ECO:0000256" key="7">
    <source>
        <dbReference type="ARBA" id="ARBA00062149"/>
    </source>
</evidence>
<comment type="subunit">
    <text evidence="7 8">Component of the archaeal exosome complex. Forms a hexameric ring-like arrangement composed of 3 Rrp41-Rrp42 heterodimers. The hexameric ring associates with a trimer of Rrp4 and/or Csl4 subunits.</text>
</comment>
<dbReference type="Pfam" id="PF01138">
    <property type="entry name" value="RNase_PH"/>
    <property type="match status" value="1"/>
</dbReference>
<keyword evidence="5 8" id="KW-0271">Exosome</keyword>
<evidence type="ECO:0000256" key="8">
    <source>
        <dbReference type="HAMAP-Rule" id="MF_00591"/>
    </source>
</evidence>
<comment type="similarity">
    <text evidence="8">Belongs to the RNase PH family. Rrp41 subfamily.</text>
</comment>
<evidence type="ECO:0000256" key="1">
    <source>
        <dbReference type="ARBA" id="ARBA00004496"/>
    </source>
</evidence>
<dbReference type="InterPro" id="IPR036345">
    <property type="entry name" value="ExoRNase_PH_dom2_sf"/>
</dbReference>
<dbReference type="GO" id="GO:0016075">
    <property type="term" value="P:rRNA catabolic process"/>
    <property type="evidence" value="ECO:0007669"/>
    <property type="project" value="TreeGrafter"/>
</dbReference>
<evidence type="ECO:0000256" key="5">
    <source>
        <dbReference type="ARBA" id="ARBA00022835"/>
    </source>
</evidence>
<evidence type="ECO:0000256" key="2">
    <source>
        <dbReference type="ARBA" id="ARBA00022490"/>
    </source>
</evidence>
<dbReference type="HAMAP" id="MF_00591">
    <property type="entry name" value="Exosome_Rrp41"/>
    <property type="match status" value="1"/>
</dbReference>
<accession>I3TDJ9</accession>
<dbReference type="STRING" id="1184251.TCELL_0412"/>
<feature type="domain" description="Exoribonuclease phosphorolytic" evidence="9">
    <location>
        <begin position="23"/>
        <end position="152"/>
    </location>
</feature>
<dbReference type="SUPFAM" id="SSF54211">
    <property type="entry name" value="Ribosomal protein S5 domain 2-like"/>
    <property type="match status" value="1"/>
</dbReference>
<keyword evidence="2 8" id="KW-0963">Cytoplasm</keyword>
<proteinExistence type="inferred from homology"/>
<dbReference type="InterPro" id="IPR015847">
    <property type="entry name" value="ExoRNase_PH_dom2"/>
</dbReference>
<dbReference type="HOGENOM" id="CLU_063514_0_0_2"/>
<dbReference type="InterPro" id="IPR050080">
    <property type="entry name" value="RNase_PH"/>
</dbReference>
<evidence type="ECO:0000256" key="3">
    <source>
        <dbReference type="ARBA" id="ARBA00022722"/>
    </source>
</evidence>
<evidence type="ECO:0000259" key="9">
    <source>
        <dbReference type="Pfam" id="PF01138"/>
    </source>
</evidence>
<dbReference type="AlphaFoldDB" id="I3TDJ9"/>
<evidence type="ECO:0000256" key="4">
    <source>
        <dbReference type="ARBA" id="ARBA00022801"/>
    </source>
</evidence>
<dbReference type="EC" id="3.1.13.-" evidence="8"/>
<gene>
    <name evidence="8" type="primary">rrp41</name>
    <name evidence="11" type="ordered locus">TCELL_0412</name>
</gene>
<dbReference type="FunCoup" id="I3TDJ9">
    <property type="interactions" value="156"/>
</dbReference>
<evidence type="ECO:0000259" key="10">
    <source>
        <dbReference type="Pfam" id="PF03725"/>
    </source>
</evidence>
<dbReference type="Gene3D" id="3.30.230.70">
    <property type="entry name" value="GHMP Kinase, N-terminal domain"/>
    <property type="match status" value="1"/>
</dbReference>
<dbReference type="GO" id="GO:0000177">
    <property type="term" value="C:cytoplasmic exosome (RNase complex)"/>
    <property type="evidence" value="ECO:0007669"/>
    <property type="project" value="TreeGrafter"/>
</dbReference>
<dbReference type="PANTHER" id="PTHR11953:SF0">
    <property type="entry name" value="EXOSOME COMPLEX COMPONENT RRP41"/>
    <property type="match status" value="1"/>
</dbReference>
<keyword evidence="6 8" id="KW-0269">Exonuclease</keyword>
<evidence type="ECO:0000313" key="12">
    <source>
        <dbReference type="Proteomes" id="UP000005270"/>
    </source>
</evidence>
<evidence type="ECO:0000313" key="11">
    <source>
        <dbReference type="EMBL" id="AFK50837.1"/>
    </source>
</evidence>
<evidence type="ECO:0000256" key="6">
    <source>
        <dbReference type="ARBA" id="ARBA00022839"/>
    </source>
</evidence>
<dbReference type="InParanoid" id="I3TDJ9"/>
<dbReference type="NCBIfam" id="TIGR02065">
    <property type="entry name" value="ECX1"/>
    <property type="match status" value="1"/>
</dbReference>
<dbReference type="Proteomes" id="UP000005270">
    <property type="component" value="Chromosome"/>
</dbReference>
<reference evidence="11 12" key="1">
    <citation type="journal article" date="2012" name="J. Bacteriol.">
        <title>Complete genome sequence of the hyperthermophilic cellulolytic Crenarchaeon 'Thermogladius cellulolyticus' 1633.</title>
        <authorList>
            <person name="Mardanov A.V."/>
            <person name="Kochetkova T.V."/>
            <person name="Beletsky A.V."/>
            <person name="Bonch-Osmolovskaya E.A."/>
            <person name="Ravin N.V."/>
            <person name="Skryabin K.G."/>
        </authorList>
    </citation>
    <scope>NUCLEOTIDE SEQUENCE [LARGE SCALE GENOMIC DNA]</scope>
    <source>
        <strain evidence="12">DSM 22663 / VKM B-2946 / 1633</strain>
    </source>
</reference>
<dbReference type="InterPro" id="IPR020568">
    <property type="entry name" value="Ribosomal_Su5_D2-typ_SF"/>
</dbReference>
<dbReference type="PANTHER" id="PTHR11953">
    <property type="entry name" value="EXOSOME COMPLEX COMPONENT"/>
    <property type="match status" value="1"/>
</dbReference>
<dbReference type="EMBL" id="CP003531">
    <property type="protein sequence ID" value="AFK50837.1"/>
    <property type="molecule type" value="Genomic_DNA"/>
</dbReference>
<protein>
    <recommendedName>
        <fullName evidence="8">Exosome complex component Rrp41</fullName>
        <ecNumber evidence="8">3.1.13.-</ecNumber>
    </recommendedName>
</protein>
<dbReference type="GeneID" id="13012703"/>
<dbReference type="InterPro" id="IPR027408">
    <property type="entry name" value="PNPase/RNase_PH_dom_sf"/>
</dbReference>
<feature type="domain" description="Exoribonuclease phosphorolytic" evidence="10">
    <location>
        <begin position="155"/>
        <end position="220"/>
    </location>
</feature>
<organism evidence="11 12">
    <name type="scientific">Thermogladius calderae (strain DSM 22663 / VKM B-2946 / 1633)</name>
    <dbReference type="NCBI Taxonomy" id="1184251"/>
    <lineage>
        <taxon>Archaea</taxon>
        <taxon>Thermoproteota</taxon>
        <taxon>Thermoprotei</taxon>
        <taxon>Desulfurococcales</taxon>
        <taxon>Desulfurococcaceae</taxon>
        <taxon>Thermogladius</taxon>
    </lineage>
</organism>
<keyword evidence="3 8" id="KW-0540">Nuclease</keyword>
<dbReference type="InterPro" id="IPR001247">
    <property type="entry name" value="ExoRNase_PH_dom1"/>
</dbReference>
<name>I3TDJ9_THEC1</name>
<dbReference type="CDD" id="cd11366">
    <property type="entry name" value="RNase_PH_archRRP41"/>
    <property type="match status" value="1"/>
</dbReference>
<dbReference type="GO" id="GO:0000175">
    <property type="term" value="F:3'-5'-RNA exonuclease activity"/>
    <property type="evidence" value="ECO:0007669"/>
    <property type="project" value="UniProtKB-UniRule"/>
</dbReference>
<keyword evidence="12" id="KW-1185">Reference proteome</keyword>
<dbReference type="RefSeq" id="WP_014737087.1">
    <property type="nucleotide sequence ID" value="NC_017954.1"/>
</dbReference>
<dbReference type="SUPFAM" id="SSF55666">
    <property type="entry name" value="Ribonuclease PH domain 2-like"/>
    <property type="match status" value="1"/>
</dbReference>
<dbReference type="eggNOG" id="arCOG01575">
    <property type="taxonomic scope" value="Archaea"/>
</dbReference>
<comment type="subcellular location">
    <subcellularLocation>
        <location evidence="1 8">Cytoplasm</location>
    </subcellularLocation>
</comment>
<dbReference type="InterPro" id="IPR011807">
    <property type="entry name" value="Rrp41"/>
</dbReference>
<dbReference type="Pfam" id="PF03725">
    <property type="entry name" value="RNase_PH_C"/>
    <property type="match status" value="1"/>
</dbReference>
<dbReference type="GO" id="GO:0000956">
    <property type="term" value="P:nuclear-transcribed mRNA catabolic process"/>
    <property type="evidence" value="ECO:0007669"/>
    <property type="project" value="UniProtKB-ARBA"/>
</dbReference>
<sequence>MSESKPKLIREDGLRVDGRKPDELRPIRMEIGVLKNANGSALVEYGGTKVLAAVYGPREVIPKAVQLPDRAVLRVRYHMAPFSTTEHKSPAPTRREIELSKVIREALESVVFADQFPRASIDVFIEVIQADGGTRTAGLTAASLALADAGIPMKDLVAGVAVGKVEGVLVLDINELEDEYGEADLPVGYAVGIGEIVLLQLNGVLTVEEFKKAIELAKRGAEKVYALMKETLHKKYLSALES</sequence>
<keyword evidence="4 8" id="KW-0378">Hydrolase</keyword>
<comment type="function">
    <text evidence="8">Catalytic component of the exosome, which is a complex involved in RNA degradation. Has 3'-&gt;5' exoribonuclease activity. Can also synthesize heteropolymeric RNA-tails.</text>
</comment>
<dbReference type="KEGG" id="thg:TCELL_0412"/>
<dbReference type="GO" id="GO:0003723">
    <property type="term" value="F:RNA binding"/>
    <property type="evidence" value="ECO:0007669"/>
    <property type="project" value="TreeGrafter"/>
</dbReference>
<dbReference type="GO" id="GO:0010467">
    <property type="term" value="P:gene expression"/>
    <property type="evidence" value="ECO:0007669"/>
    <property type="project" value="UniProtKB-ARBA"/>
</dbReference>
<dbReference type="FunFam" id="3.30.230.70:FF:000004">
    <property type="entry name" value="Exosome complex component Rrp41"/>
    <property type="match status" value="1"/>
</dbReference>